<evidence type="ECO:0000256" key="4">
    <source>
        <dbReference type="ARBA" id="ARBA00023163"/>
    </source>
</evidence>
<dbReference type="eggNOG" id="COG0583">
    <property type="taxonomic scope" value="Bacteria"/>
</dbReference>
<evidence type="ECO:0000256" key="1">
    <source>
        <dbReference type="ARBA" id="ARBA00009437"/>
    </source>
</evidence>
<dbReference type="SUPFAM" id="SSF46785">
    <property type="entry name" value="Winged helix' DNA-binding domain"/>
    <property type="match status" value="1"/>
</dbReference>
<gene>
    <name evidence="6" type="ordered locus">Ethha_2583</name>
</gene>
<proteinExistence type="inferred from homology"/>
<accession>E6U6K6</accession>
<dbReference type="AlphaFoldDB" id="E6U6K6"/>
<keyword evidence="4" id="KW-0804">Transcription</keyword>
<keyword evidence="7" id="KW-1185">Reference proteome</keyword>
<dbReference type="HOGENOM" id="CLU_039613_6_1_9"/>
<dbReference type="Pfam" id="PF00126">
    <property type="entry name" value="HTH_1"/>
    <property type="match status" value="1"/>
</dbReference>
<organism evidence="6 7">
    <name type="scientific">Ethanoligenens harbinense (strain DSM 18485 / JCM 12961 / CGMCC 1.5033 / YUAN-3)</name>
    <dbReference type="NCBI Taxonomy" id="663278"/>
    <lineage>
        <taxon>Bacteria</taxon>
        <taxon>Bacillati</taxon>
        <taxon>Bacillota</taxon>
        <taxon>Clostridia</taxon>
        <taxon>Eubacteriales</taxon>
        <taxon>Oscillospiraceae</taxon>
        <taxon>Ethanoligenens</taxon>
    </lineage>
</organism>
<evidence type="ECO:0000256" key="3">
    <source>
        <dbReference type="ARBA" id="ARBA00023125"/>
    </source>
</evidence>
<dbReference type="SUPFAM" id="SSF53850">
    <property type="entry name" value="Periplasmic binding protein-like II"/>
    <property type="match status" value="1"/>
</dbReference>
<dbReference type="PANTHER" id="PTHR30126">
    <property type="entry name" value="HTH-TYPE TRANSCRIPTIONAL REGULATOR"/>
    <property type="match status" value="1"/>
</dbReference>
<dbReference type="KEGG" id="eha:Ethha_2583"/>
<dbReference type="InterPro" id="IPR036388">
    <property type="entry name" value="WH-like_DNA-bd_sf"/>
</dbReference>
<evidence type="ECO:0000313" key="6">
    <source>
        <dbReference type="EMBL" id="ADU28076.1"/>
    </source>
</evidence>
<evidence type="ECO:0000313" key="7">
    <source>
        <dbReference type="Proteomes" id="UP000001551"/>
    </source>
</evidence>
<keyword evidence="3" id="KW-0238">DNA-binding</keyword>
<keyword evidence="2" id="KW-0805">Transcription regulation</keyword>
<dbReference type="GO" id="GO:0003700">
    <property type="term" value="F:DNA-binding transcription factor activity"/>
    <property type="evidence" value="ECO:0007669"/>
    <property type="project" value="InterPro"/>
</dbReference>
<dbReference type="EMBL" id="CP002400">
    <property type="protein sequence ID" value="ADU28076.1"/>
    <property type="molecule type" value="Genomic_DNA"/>
</dbReference>
<dbReference type="PANTHER" id="PTHR30126:SF40">
    <property type="entry name" value="HTH-TYPE TRANSCRIPTIONAL REGULATOR GLTR"/>
    <property type="match status" value="1"/>
</dbReference>
<sequence length="291" mass="32566">MESGDLRIFRAVAVEGTVTKAAHALGYVQSNVTAHIRALEKEVGTPLFQRQHGMVLTPAGEKLLPYAEQVLRMLDEARYVLQDDGKPQGRLAIGTYHPVSAVDLPQIFARYHRNFPDVELSFLTLPSADLVDQIRHFKLDGAFIAATNYDQETLEEVWTTDLELVLIAPPAVRRLQDVFTLPFLMNTVGCYKRMALEEYLRFKGLPGVRYMEFNNIDAIVNGVMAGLGASFVMKQVVMQKEQMGLLRTFAVPPQFGTMRTCFVRAKGVSPSATLLRFVDMLCEESDMPAYG</sequence>
<dbReference type="PROSITE" id="PS50931">
    <property type="entry name" value="HTH_LYSR"/>
    <property type="match status" value="1"/>
</dbReference>
<dbReference type="PRINTS" id="PR00039">
    <property type="entry name" value="HTHLYSR"/>
</dbReference>
<feature type="domain" description="HTH lysR-type" evidence="5">
    <location>
        <begin position="1"/>
        <end position="57"/>
    </location>
</feature>
<dbReference type="Gene3D" id="3.40.190.10">
    <property type="entry name" value="Periplasmic binding protein-like II"/>
    <property type="match status" value="2"/>
</dbReference>
<name>E6U6K6_ETHHY</name>
<dbReference type="Gene3D" id="1.10.10.10">
    <property type="entry name" value="Winged helix-like DNA-binding domain superfamily/Winged helix DNA-binding domain"/>
    <property type="match status" value="1"/>
</dbReference>
<dbReference type="InterPro" id="IPR036390">
    <property type="entry name" value="WH_DNA-bd_sf"/>
</dbReference>
<protein>
    <submittedName>
        <fullName evidence="6">Transcriptional regulator, LysR family</fullName>
    </submittedName>
</protein>
<reference evidence="6 7" key="1">
    <citation type="submission" date="2010-12" db="EMBL/GenBank/DDBJ databases">
        <title>Complete sequence of Ethanoligenens harbinense YUAN-3.</title>
        <authorList>
            <person name="Lucas S."/>
            <person name="Copeland A."/>
            <person name="Lapidus A."/>
            <person name="Cheng J.-F."/>
            <person name="Bruce D."/>
            <person name="Goodwin L."/>
            <person name="Pitluck S."/>
            <person name="Chertkov O."/>
            <person name="Misra M."/>
            <person name="Detter J.C."/>
            <person name="Han C."/>
            <person name="Tapia R."/>
            <person name="Land M."/>
            <person name="Hauser L."/>
            <person name="Jeffries C."/>
            <person name="Kyrpides N."/>
            <person name="Ivanova N."/>
            <person name="Mikhailova N."/>
            <person name="Wang A."/>
            <person name="Mouttaki H."/>
            <person name="He Z."/>
            <person name="Zhou J."/>
            <person name="Hemme C.L."/>
            <person name="Woyke T."/>
        </authorList>
    </citation>
    <scope>NUCLEOTIDE SEQUENCE [LARGE SCALE GENOMIC DNA]</scope>
    <source>
        <strain evidence="7">DSM 18485 / JCM 12961 / CGMCC 1.5033 / YUAN-3</strain>
    </source>
</reference>
<dbReference type="InterPro" id="IPR005119">
    <property type="entry name" value="LysR_subst-bd"/>
</dbReference>
<evidence type="ECO:0000256" key="2">
    <source>
        <dbReference type="ARBA" id="ARBA00023015"/>
    </source>
</evidence>
<evidence type="ECO:0000259" key="5">
    <source>
        <dbReference type="PROSITE" id="PS50931"/>
    </source>
</evidence>
<dbReference type="Pfam" id="PF03466">
    <property type="entry name" value="LysR_substrate"/>
    <property type="match status" value="1"/>
</dbReference>
<comment type="similarity">
    <text evidence="1">Belongs to the LysR transcriptional regulatory family.</text>
</comment>
<dbReference type="GO" id="GO:0000976">
    <property type="term" value="F:transcription cis-regulatory region binding"/>
    <property type="evidence" value="ECO:0007669"/>
    <property type="project" value="TreeGrafter"/>
</dbReference>
<dbReference type="RefSeq" id="WP_013486419.1">
    <property type="nucleotide sequence ID" value="NC_014828.1"/>
</dbReference>
<dbReference type="Proteomes" id="UP000001551">
    <property type="component" value="Chromosome"/>
</dbReference>
<dbReference type="InterPro" id="IPR000847">
    <property type="entry name" value="LysR_HTH_N"/>
</dbReference>
<dbReference type="STRING" id="663278.Ethha_2583"/>